<feature type="domain" description="Nitrogen regulatory protein areA GATA-like" evidence="2">
    <location>
        <begin position="46"/>
        <end position="73"/>
    </location>
</feature>
<protein>
    <recommendedName>
        <fullName evidence="2">Nitrogen regulatory protein areA GATA-like domain-containing protein</fullName>
    </recommendedName>
</protein>
<feature type="region of interest" description="Disordered" evidence="1">
    <location>
        <begin position="724"/>
        <end position="1061"/>
    </location>
</feature>
<feature type="region of interest" description="Disordered" evidence="1">
    <location>
        <begin position="108"/>
        <end position="145"/>
    </location>
</feature>
<feature type="compositionally biased region" description="Low complexity" evidence="1">
    <location>
        <begin position="250"/>
        <end position="262"/>
    </location>
</feature>
<feature type="compositionally biased region" description="Pro residues" evidence="1">
    <location>
        <begin position="795"/>
        <end position="804"/>
    </location>
</feature>
<feature type="compositionally biased region" description="Low complexity" evidence="1">
    <location>
        <begin position="963"/>
        <end position="1046"/>
    </location>
</feature>
<feature type="compositionally biased region" description="Low complexity" evidence="1">
    <location>
        <begin position="743"/>
        <end position="756"/>
    </location>
</feature>
<feature type="compositionally biased region" description="Low complexity" evidence="1">
    <location>
        <begin position="460"/>
        <end position="485"/>
    </location>
</feature>
<accession>A0ABR3JF12</accession>
<feature type="compositionally biased region" description="Basic residues" evidence="1">
    <location>
        <begin position="486"/>
        <end position="498"/>
    </location>
</feature>
<feature type="compositionally biased region" description="Basic and acidic residues" evidence="1">
    <location>
        <begin position="908"/>
        <end position="933"/>
    </location>
</feature>
<proteinExistence type="predicted"/>
<keyword evidence="4" id="KW-1185">Reference proteome</keyword>
<dbReference type="EMBL" id="JASNQZ010000008">
    <property type="protein sequence ID" value="KAL0953963.1"/>
    <property type="molecule type" value="Genomic_DNA"/>
</dbReference>
<feature type="compositionally biased region" description="Polar residues" evidence="1">
    <location>
        <begin position="823"/>
        <end position="838"/>
    </location>
</feature>
<dbReference type="PANTHER" id="PTHR28051:SF1">
    <property type="entry name" value="PROTEIN MTL1-RELATED"/>
    <property type="match status" value="1"/>
</dbReference>
<organism evidence="3 4">
    <name type="scientific">Hohenbuehelia grisea</name>
    <dbReference type="NCBI Taxonomy" id="104357"/>
    <lineage>
        <taxon>Eukaryota</taxon>
        <taxon>Fungi</taxon>
        <taxon>Dikarya</taxon>
        <taxon>Basidiomycota</taxon>
        <taxon>Agaricomycotina</taxon>
        <taxon>Agaricomycetes</taxon>
        <taxon>Agaricomycetidae</taxon>
        <taxon>Agaricales</taxon>
        <taxon>Pleurotineae</taxon>
        <taxon>Pleurotaceae</taxon>
        <taxon>Hohenbuehelia</taxon>
    </lineage>
</organism>
<sequence length="1103" mass="116711">MANYLPVLLVSVSTNAISDDSSVSTQPRAQVDYLSHEWQEEDVWRSWRNMTKQKNDIANGQRLENASWRTWWKQRNGLGTVSPETLNWLKDSDVTWLYGPLHTAIDWAPTPRSNTDEALRTASNSPRPSESDADLPSPVHQNPTYKPILKHRSISELLTSDLPSSPLFSPVESENEADDPVENSQAELDVIIEDPDQDASTYAGSTAQRRTRPKLMHTKSDTHVTRWGPSRLFRKDSPPRVPLPSEFAEESSSSSAHAPEGSDAPLRRARPFSATNLNGFFFDAITNPESGAPYAKDDMHAPVSAPVNGSGAAKKKHISFNTFVEQCIAIEKPKKSFPLTPGLGSAYPSPYGPWDGYDEGSVHFIRLRASSYEDIRSYDEDTEDGYIGTLGAHAPESDTDSEYDEAAVHNETIEEELDAHDDFAVDDGDDEDDDDDDDGVLHMRASSTAAAFRNVHARSQSKSSTRTSASNSSSSTSSSSSSGSTPHRRRNSAPTRRRGSCGLIAAHAIGAHTPAAVPVHHVALGTSEKEKEAPIHMTIAPIAPTLLKTASAGSEDDEDDAYGPLGYGQGFGYGSARFGWWGGGGDVNGPTGDGARNHKHREFDCADSPVELVYVPRVNSGFLRHGDPEHPPHLPAQSPRSAPGWLGVDPNAPGRVTVTPASPDRPVGLGLNIGGDIFRADGSVCTPPAVAAGDGEEDPYDYFGGPDLGEDFSGVCMPRRQARRIAEDGQPEEGESSKDDASRAPAVAVVSAFPPSIDTRSKGKERSISRSRSRSRSRTPSPACFSPSTADTVSSPPPSVPSTFPPSSVSSARLSAPPRRCNSFDSRQTSPNGGSTAMLSPPLRGRGASPQAVVVGGTERGRSAARTPSSSFSDRERSRSHSHGHGSPLGSLSPDGGNSIYAAYAGGRIDRGRDNERDRDRGRGGGEDRERGRPRTGRRLSQSTSPDQNGLATSPSGTARGRSASSPLASSPLAGPPASLDASFAAEIQAAPASTTASTQAPSTTSSVMESSTSASSSGSTDTVTPSASQSTPSPSPSLLSQSAPPKIASPSLVNPSSPAQALNVHCGAQGESDNSMVGRAANMVSSYLGLWQNGASSNAATA</sequence>
<feature type="region of interest" description="Disordered" evidence="1">
    <location>
        <begin position="192"/>
        <end position="267"/>
    </location>
</feature>
<feature type="region of interest" description="Disordered" evidence="1">
    <location>
        <begin position="624"/>
        <end position="667"/>
    </location>
</feature>
<feature type="compositionally biased region" description="Low complexity" evidence="1">
    <location>
        <begin position="885"/>
        <end position="899"/>
    </location>
</feature>
<feature type="compositionally biased region" description="Polar residues" evidence="1">
    <location>
        <begin position="1052"/>
        <end position="1061"/>
    </location>
</feature>
<feature type="compositionally biased region" description="Polar residues" evidence="1">
    <location>
        <begin position="198"/>
        <end position="208"/>
    </location>
</feature>
<feature type="region of interest" description="Disordered" evidence="1">
    <location>
        <begin position="413"/>
        <end position="498"/>
    </location>
</feature>
<feature type="compositionally biased region" description="Basic and acidic residues" evidence="1">
    <location>
        <begin position="759"/>
        <end position="768"/>
    </location>
</feature>
<feature type="compositionally biased region" description="Polar residues" evidence="1">
    <location>
        <begin position="940"/>
        <end position="957"/>
    </location>
</feature>
<feature type="compositionally biased region" description="Acidic residues" evidence="1">
    <location>
        <begin position="413"/>
        <end position="438"/>
    </location>
</feature>
<comment type="caution">
    <text evidence="3">The sequence shown here is derived from an EMBL/GenBank/DDBJ whole genome shotgun (WGS) entry which is preliminary data.</text>
</comment>
<dbReference type="InterPro" id="IPR013860">
    <property type="entry name" value="AreA_GATA"/>
</dbReference>
<dbReference type="InterPro" id="IPR052292">
    <property type="entry name" value="Glucose_repression_reg"/>
</dbReference>
<evidence type="ECO:0000313" key="4">
    <source>
        <dbReference type="Proteomes" id="UP001556367"/>
    </source>
</evidence>
<dbReference type="Pfam" id="PF08550">
    <property type="entry name" value="GATA_AreA"/>
    <property type="match status" value="1"/>
</dbReference>
<evidence type="ECO:0000259" key="2">
    <source>
        <dbReference type="Pfam" id="PF08550"/>
    </source>
</evidence>
<name>A0ABR3JF12_9AGAR</name>
<gene>
    <name evidence="3" type="ORF">HGRIS_005123</name>
</gene>
<reference evidence="4" key="1">
    <citation type="submission" date="2024-06" db="EMBL/GenBank/DDBJ databases">
        <title>Multi-omics analyses provide insights into the biosynthesis of the anticancer antibiotic pleurotin in Hohenbuehelia grisea.</title>
        <authorList>
            <person name="Weaver J.A."/>
            <person name="Alberti F."/>
        </authorList>
    </citation>
    <scope>NUCLEOTIDE SEQUENCE [LARGE SCALE GENOMIC DNA]</scope>
    <source>
        <strain evidence="4">T-177</strain>
    </source>
</reference>
<dbReference type="PANTHER" id="PTHR28051">
    <property type="entry name" value="PROTEIN MTL1-RELATED"/>
    <property type="match status" value="1"/>
</dbReference>
<evidence type="ECO:0000313" key="3">
    <source>
        <dbReference type="EMBL" id="KAL0953963.1"/>
    </source>
</evidence>
<dbReference type="Proteomes" id="UP001556367">
    <property type="component" value="Unassembled WGS sequence"/>
</dbReference>
<evidence type="ECO:0000256" key="1">
    <source>
        <dbReference type="SAM" id="MobiDB-lite"/>
    </source>
</evidence>